<accession>A0A840WWG3</accession>
<keyword evidence="10" id="KW-0238">DNA-binding</keyword>
<dbReference type="InterPro" id="IPR027417">
    <property type="entry name" value="P-loop_NTPase"/>
</dbReference>
<dbReference type="Gene3D" id="3.40.50.2300">
    <property type="match status" value="1"/>
</dbReference>
<keyword evidence="3" id="KW-0067">ATP-binding</keyword>
<gene>
    <name evidence="10" type="ORF">FHS89_000640</name>
</gene>
<evidence type="ECO:0000256" key="7">
    <source>
        <dbReference type="PROSITE-ProRule" id="PRU00169"/>
    </source>
</evidence>
<evidence type="ECO:0000313" key="11">
    <source>
        <dbReference type="Proteomes" id="UP000553766"/>
    </source>
</evidence>
<proteinExistence type="predicted"/>
<keyword evidence="5" id="KW-0805">Transcription regulation</keyword>
<dbReference type="Pfam" id="PF25601">
    <property type="entry name" value="AAA_lid_14"/>
    <property type="match status" value="1"/>
</dbReference>
<sequence length="454" mass="49728">MTQHTRLTPPDADLMPVAIIDDEADMRASIAQWMELSDFAPQTFASAADALEVIDADFAGVVITDVRMPGMDGLELLAALLKRDDSLPVILITGHGDVAMAVEAMRAGAYDFIEKPFDPERLADLARRAATARRLTIDNRLLRRELADGTVLMRRLMGDSAPMKALRATVLDYAQAEAPVLVRGERGAGRSLIARALHASGPKPEQPFITINCAAEDGARLEEQLFKRDRSGNPPLLAVNRGALCFKNISALPPRLQALLTDAIERRRLQDGTPVTARVISIAEEDHERDIEAGTLLPQFAEVLSALVVNAPALRDCGEDILTIFNHYCQSFANEYDITAPSLSAEDAATLLSHPWPGNMRQLINTAERYILRNRQDAVPVQAVLDMAQANATAPDAPARNLKDQVETFERLMIENALRRHSGAVTPAMTDLGLPRRTLNEKMAKYGISRADFS</sequence>
<evidence type="ECO:0000256" key="1">
    <source>
        <dbReference type="ARBA" id="ARBA00022553"/>
    </source>
</evidence>
<feature type="domain" description="Sigma-54 factor interaction" evidence="8">
    <location>
        <begin position="156"/>
        <end position="372"/>
    </location>
</feature>
<evidence type="ECO:0000259" key="8">
    <source>
        <dbReference type="PROSITE" id="PS50045"/>
    </source>
</evidence>
<dbReference type="SUPFAM" id="SSF46689">
    <property type="entry name" value="Homeodomain-like"/>
    <property type="match status" value="1"/>
</dbReference>
<dbReference type="Gene3D" id="3.40.50.300">
    <property type="entry name" value="P-loop containing nucleotide triphosphate hydrolases"/>
    <property type="match status" value="1"/>
</dbReference>
<dbReference type="EMBL" id="JACIJS010000002">
    <property type="protein sequence ID" value="MBB5514634.1"/>
    <property type="molecule type" value="Genomic_DNA"/>
</dbReference>
<dbReference type="InterPro" id="IPR002197">
    <property type="entry name" value="HTH_Fis"/>
</dbReference>
<dbReference type="PROSITE" id="PS50110">
    <property type="entry name" value="RESPONSE_REGULATORY"/>
    <property type="match status" value="1"/>
</dbReference>
<feature type="modified residue" description="4-aspartylphosphate" evidence="7">
    <location>
        <position position="65"/>
    </location>
</feature>
<dbReference type="GO" id="GO:0006355">
    <property type="term" value="P:regulation of DNA-templated transcription"/>
    <property type="evidence" value="ECO:0007669"/>
    <property type="project" value="InterPro"/>
</dbReference>
<feature type="domain" description="Response regulatory" evidence="9">
    <location>
        <begin position="16"/>
        <end position="130"/>
    </location>
</feature>
<evidence type="ECO:0000313" key="10">
    <source>
        <dbReference type="EMBL" id="MBB5514634.1"/>
    </source>
</evidence>
<dbReference type="GO" id="GO:0000160">
    <property type="term" value="P:phosphorelay signal transduction system"/>
    <property type="evidence" value="ECO:0007669"/>
    <property type="project" value="UniProtKB-KW"/>
</dbReference>
<evidence type="ECO:0000256" key="2">
    <source>
        <dbReference type="ARBA" id="ARBA00022741"/>
    </source>
</evidence>
<dbReference type="Pfam" id="PF00158">
    <property type="entry name" value="Sigma54_activat"/>
    <property type="match status" value="1"/>
</dbReference>
<dbReference type="PANTHER" id="PTHR32071:SF57">
    <property type="entry name" value="C4-DICARBOXYLATE TRANSPORT TRANSCRIPTIONAL REGULATORY PROTEIN DCTD"/>
    <property type="match status" value="1"/>
</dbReference>
<evidence type="ECO:0000256" key="5">
    <source>
        <dbReference type="ARBA" id="ARBA00023015"/>
    </source>
</evidence>
<dbReference type="InterPro" id="IPR025944">
    <property type="entry name" value="Sigma_54_int_dom_CS"/>
</dbReference>
<keyword evidence="2" id="KW-0547">Nucleotide-binding</keyword>
<organism evidence="10 11">
    <name type="scientific">Rubricella aquisinus</name>
    <dbReference type="NCBI Taxonomy" id="2028108"/>
    <lineage>
        <taxon>Bacteria</taxon>
        <taxon>Pseudomonadati</taxon>
        <taxon>Pseudomonadota</taxon>
        <taxon>Alphaproteobacteria</taxon>
        <taxon>Rhodobacterales</taxon>
        <taxon>Paracoccaceae</taxon>
        <taxon>Rubricella</taxon>
    </lineage>
</organism>
<dbReference type="InterPro" id="IPR001789">
    <property type="entry name" value="Sig_transdc_resp-reg_receiver"/>
</dbReference>
<dbReference type="Gene3D" id="1.10.10.60">
    <property type="entry name" value="Homeodomain-like"/>
    <property type="match status" value="1"/>
</dbReference>
<reference evidence="10 11" key="1">
    <citation type="submission" date="2020-08" db="EMBL/GenBank/DDBJ databases">
        <title>Genomic Encyclopedia of Type Strains, Phase IV (KMG-IV): sequencing the most valuable type-strain genomes for metagenomic binning, comparative biology and taxonomic classification.</title>
        <authorList>
            <person name="Goeker M."/>
        </authorList>
    </citation>
    <scope>NUCLEOTIDE SEQUENCE [LARGE SCALE GENOMIC DNA]</scope>
    <source>
        <strain evidence="10 11">DSM 103377</strain>
    </source>
</reference>
<dbReference type="AlphaFoldDB" id="A0A840WWG3"/>
<keyword evidence="11" id="KW-1185">Reference proteome</keyword>
<dbReference type="PROSITE" id="PS50045">
    <property type="entry name" value="SIGMA54_INTERACT_4"/>
    <property type="match status" value="1"/>
</dbReference>
<dbReference type="Pfam" id="PF00072">
    <property type="entry name" value="Response_reg"/>
    <property type="match status" value="1"/>
</dbReference>
<dbReference type="InterPro" id="IPR009057">
    <property type="entry name" value="Homeodomain-like_sf"/>
</dbReference>
<dbReference type="FunFam" id="3.40.50.2300:FF:000018">
    <property type="entry name" value="DNA-binding transcriptional regulator NtrC"/>
    <property type="match status" value="1"/>
</dbReference>
<evidence type="ECO:0000259" key="9">
    <source>
        <dbReference type="PROSITE" id="PS50110"/>
    </source>
</evidence>
<dbReference type="SMART" id="SM00448">
    <property type="entry name" value="REC"/>
    <property type="match status" value="1"/>
</dbReference>
<dbReference type="PROSITE" id="PS00688">
    <property type="entry name" value="SIGMA54_INTERACT_3"/>
    <property type="match status" value="1"/>
</dbReference>
<dbReference type="SUPFAM" id="SSF52172">
    <property type="entry name" value="CheY-like"/>
    <property type="match status" value="1"/>
</dbReference>
<evidence type="ECO:0000256" key="6">
    <source>
        <dbReference type="ARBA" id="ARBA00023163"/>
    </source>
</evidence>
<dbReference type="RefSeq" id="WP_246413560.1">
    <property type="nucleotide sequence ID" value="NZ_JACIJS010000002.1"/>
</dbReference>
<dbReference type="Proteomes" id="UP000553766">
    <property type="component" value="Unassembled WGS sequence"/>
</dbReference>
<dbReference type="Pfam" id="PF02954">
    <property type="entry name" value="HTH_8"/>
    <property type="match status" value="1"/>
</dbReference>
<dbReference type="CDD" id="cd17549">
    <property type="entry name" value="REC_DctD-like"/>
    <property type="match status" value="1"/>
</dbReference>
<keyword evidence="1 7" id="KW-0597">Phosphoprotein</keyword>
<dbReference type="InterPro" id="IPR011006">
    <property type="entry name" value="CheY-like_superfamily"/>
</dbReference>
<dbReference type="InterPro" id="IPR058031">
    <property type="entry name" value="AAA_lid_NorR"/>
</dbReference>
<keyword evidence="4" id="KW-0902">Two-component regulatory system</keyword>
<dbReference type="Gene3D" id="1.10.8.60">
    <property type="match status" value="1"/>
</dbReference>
<dbReference type="InterPro" id="IPR002078">
    <property type="entry name" value="Sigma_54_int"/>
</dbReference>
<name>A0A840WWG3_9RHOB</name>
<keyword evidence="6" id="KW-0804">Transcription</keyword>
<evidence type="ECO:0000256" key="3">
    <source>
        <dbReference type="ARBA" id="ARBA00022840"/>
    </source>
</evidence>
<protein>
    <submittedName>
        <fullName evidence="10">DNA-binding NtrC family response regulator</fullName>
    </submittedName>
</protein>
<dbReference type="GO" id="GO:0005524">
    <property type="term" value="F:ATP binding"/>
    <property type="evidence" value="ECO:0007669"/>
    <property type="project" value="UniProtKB-KW"/>
</dbReference>
<dbReference type="PANTHER" id="PTHR32071">
    <property type="entry name" value="TRANSCRIPTIONAL REGULATORY PROTEIN"/>
    <property type="match status" value="1"/>
</dbReference>
<dbReference type="GO" id="GO:0043565">
    <property type="term" value="F:sequence-specific DNA binding"/>
    <property type="evidence" value="ECO:0007669"/>
    <property type="project" value="InterPro"/>
</dbReference>
<dbReference type="SUPFAM" id="SSF52540">
    <property type="entry name" value="P-loop containing nucleoside triphosphate hydrolases"/>
    <property type="match status" value="1"/>
</dbReference>
<comment type="caution">
    <text evidence="10">The sequence shown here is derived from an EMBL/GenBank/DDBJ whole genome shotgun (WGS) entry which is preliminary data.</text>
</comment>
<evidence type="ECO:0000256" key="4">
    <source>
        <dbReference type="ARBA" id="ARBA00023012"/>
    </source>
</evidence>